<dbReference type="Proteomes" id="UP001589894">
    <property type="component" value="Unassembled WGS sequence"/>
</dbReference>
<dbReference type="EMBL" id="JBHLUE010000026">
    <property type="protein sequence ID" value="MFC0567529.1"/>
    <property type="molecule type" value="Genomic_DNA"/>
</dbReference>
<comment type="caution">
    <text evidence="1">The sequence shown here is derived from an EMBL/GenBank/DDBJ whole genome shotgun (WGS) entry which is preliminary data.</text>
</comment>
<organism evidence="1 2">
    <name type="scientific">Plantactinospora siamensis</name>
    <dbReference type="NCBI Taxonomy" id="555372"/>
    <lineage>
        <taxon>Bacteria</taxon>
        <taxon>Bacillati</taxon>
        <taxon>Actinomycetota</taxon>
        <taxon>Actinomycetes</taxon>
        <taxon>Micromonosporales</taxon>
        <taxon>Micromonosporaceae</taxon>
        <taxon>Plantactinospora</taxon>
    </lineage>
</organism>
<accession>A0ABV6P494</accession>
<sequence>MPGKTPLLAGPPSPVLVLSPGRVGGGLPGIEAAHGLQTTCST</sequence>
<reference evidence="1 2" key="1">
    <citation type="submission" date="2024-09" db="EMBL/GenBank/DDBJ databases">
        <authorList>
            <person name="Sun Q."/>
            <person name="Mori K."/>
        </authorList>
    </citation>
    <scope>NUCLEOTIDE SEQUENCE [LARGE SCALE GENOMIC DNA]</scope>
    <source>
        <strain evidence="1 2">TBRC 2205</strain>
    </source>
</reference>
<proteinExistence type="predicted"/>
<evidence type="ECO:0000313" key="2">
    <source>
        <dbReference type="Proteomes" id="UP001589894"/>
    </source>
</evidence>
<keyword evidence="2" id="KW-1185">Reference proteome</keyword>
<evidence type="ECO:0000313" key="1">
    <source>
        <dbReference type="EMBL" id="MFC0567529.1"/>
    </source>
</evidence>
<gene>
    <name evidence="1" type="ORF">ACFFHU_25755</name>
</gene>
<dbReference type="RefSeq" id="WP_377342834.1">
    <property type="nucleotide sequence ID" value="NZ_JBHLUE010000026.1"/>
</dbReference>
<protein>
    <submittedName>
        <fullName evidence="1">Uncharacterized protein</fullName>
    </submittedName>
</protein>
<name>A0ABV6P494_9ACTN</name>